<evidence type="ECO:0000256" key="11">
    <source>
        <dbReference type="RuleBase" id="RU004181"/>
    </source>
</evidence>
<comment type="similarity">
    <text evidence="1 9 11">Belongs to the peptidase A8 family.</text>
</comment>
<keyword evidence="4 9" id="KW-0812">Transmembrane</keyword>
<evidence type="ECO:0000313" key="12">
    <source>
        <dbReference type="EMBL" id="OFI49374.1"/>
    </source>
</evidence>
<comment type="caution">
    <text evidence="12">The sequence shown here is derived from an EMBL/GenBank/DDBJ whole genome shotgun (WGS) entry which is preliminary data.</text>
</comment>
<dbReference type="Pfam" id="PF01252">
    <property type="entry name" value="Peptidase_A8"/>
    <property type="match status" value="1"/>
</dbReference>
<evidence type="ECO:0000256" key="10">
    <source>
        <dbReference type="RuleBase" id="RU000594"/>
    </source>
</evidence>
<protein>
    <recommendedName>
        <fullName evidence="9">Lipoprotein signal peptidase</fullName>
        <ecNumber evidence="9">3.4.23.36</ecNumber>
    </recommendedName>
    <alternativeName>
        <fullName evidence="9">Prolipoprotein signal peptidase</fullName>
    </alternativeName>
    <alternativeName>
        <fullName evidence="9">Signal peptidase II</fullName>
        <shortName evidence="9">SPase II</shortName>
    </alternativeName>
</protein>
<keyword evidence="8 9" id="KW-0472">Membrane</keyword>
<dbReference type="NCBIfam" id="TIGR00077">
    <property type="entry name" value="lspA"/>
    <property type="match status" value="1"/>
</dbReference>
<dbReference type="PANTHER" id="PTHR33695:SF1">
    <property type="entry name" value="LIPOPROTEIN SIGNAL PEPTIDASE"/>
    <property type="match status" value="1"/>
</dbReference>
<dbReference type="PRINTS" id="PR00781">
    <property type="entry name" value="LIPOSIGPTASE"/>
</dbReference>
<feature type="transmembrane region" description="Helical" evidence="9">
    <location>
        <begin position="124"/>
        <end position="145"/>
    </location>
</feature>
<dbReference type="AlphaFoldDB" id="A0A1E8GM87"/>
<dbReference type="GO" id="GO:0005886">
    <property type="term" value="C:plasma membrane"/>
    <property type="evidence" value="ECO:0007669"/>
    <property type="project" value="UniProtKB-SubCell"/>
</dbReference>
<dbReference type="HAMAP" id="MF_00161">
    <property type="entry name" value="LspA"/>
    <property type="match status" value="1"/>
</dbReference>
<keyword evidence="5 9" id="KW-0064">Aspartyl protease</keyword>
<dbReference type="UniPathway" id="UPA00665"/>
<feature type="transmembrane region" description="Helical" evidence="9">
    <location>
        <begin position="61"/>
        <end position="79"/>
    </location>
</feature>
<dbReference type="GO" id="GO:0004190">
    <property type="term" value="F:aspartic-type endopeptidase activity"/>
    <property type="evidence" value="ECO:0007669"/>
    <property type="project" value="UniProtKB-UniRule"/>
</dbReference>
<evidence type="ECO:0000256" key="2">
    <source>
        <dbReference type="ARBA" id="ARBA00022475"/>
    </source>
</evidence>
<dbReference type="GO" id="GO:0006508">
    <property type="term" value="P:proteolysis"/>
    <property type="evidence" value="ECO:0007669"/>
    <property type="project" value="UniProtKB-KW"/>
</dbReference>
<dbReference type="Proteomes" id="UP000178622">
    <property type="component" value="Unassembled WGS sequence"/>
</dbReference>
<evidence type="ECO:0000256" key="4">
    <source>
        <dbReference type="ARBA" id="ARBA00022692"/>
    </source>
</evidence>
<feature type="active site" evidence="9">
    <location>
        <position position="114"/>
    </location>
</feature>
<accession>A0A1E8GM87</accession>
<evidence type="ECO:0000313" key="13">
    <source>
        <dbReference type="Proteomes" id="UP000178622"/>
    </source>
</evidence>
<sequence length="157" mass="17700">MKKILVLLIIILGVAADQFVKFWTVKNIPLGDSIPFIKNILSLTHLQNTGAAWSMFEGKQWFFTIITAIALVVGTYYLVKNINKNNGISYSIALIIAGTLGNFIDRVRLGYVVDMFQLDFINFPIFNVADSFLTVGLILIYICIFREDSKKGKSKKK</sequence>
<evidence type="ECO:0000256" key="8">
    <source>
        <dbReference type="ARBA" id="ARBA00023136"/>
    </source>
</evidence>
<keyword evidence="7 9" id="KW-1133">Transmembrane helix</keyword>
<name>A0A1E8GM87_9LACT</name>
<reference evidence="13" key="1">
    <citation type="submission" date="2016-09" db="EMBL/GenBank/DDBJ databases">
        <title>Draft genome sequence of a novel species of the family Streptococcaceae isolated from flowers.</title>
        <authorList>
            <person name="Chuah L.-O."/>
            <person name="Yap K.-P."/>
            <person name="Thong K.L."/>
            <person name="Liong M.T."/>
            <person name="Ahmad R."/>
            <person name="Rusul G."/>
        </authorList>
    </citation>
    <scope>NUCLEOTIDE SEQUENCE [LARGE SCALE GENOMIC DNA]</scope>
    <source>
        <strain evidence="13">DF1</strain>
    </source>
</reference>
<comment type="function">
    <text evidence="9 10">This protein specifically catalyzes the removal of signal peptides from prolipoproteins.</text>
</comment>
<dbReference type="RefSeq" id="WP_070791896.1">
    <property type="nucleotide sequence ID" value="NZ_MKIR01000012.1"/>
</dbReference>
<evidence type="ECO:0000256" key="5">
    <source>
        <dbReference type="ARBA" id="ARBA00022750"/>
    </source>
</evidence>
<evidence type="ECO:0000256" key="7">
    <source>
        <dbReference type="ARBA" id="ARBA00022989"/>
    </source>
</evidence>
<comment type="caution">
    <text evidence="9">Lacks conserved residue(s) required for the propagation of feature annotation.</text>
</comment>
<keyword evidence="2 9" id="KW-1003">Cell membrane</keyword>
<dbReference type="STRING" id="1859473.BG261_01975"/>
<comment type="catalytic activity">
    <reaction evidence="9 10">
        <text>Release of signal peptides from bacterial membrane prolipoproteins. Hydrolyzes -Xaa-Yaa-Zaa-|-(S,diacylglyceryl)Cys-, in which Xaa is hydrophobic (preferably Leu), and Yaa (Ala or Ser) and Zaa (Gly or Ala) have small, neutral side chains.</text>
        <dbReference type="EC" id="3.4.23.36"/>
    </reaction>
</comment>
<keyword evidence="3 9" id="KW-0645">Protease</keyword>
<comment type="pathway">
    <text evidence="9">Protein modification; lipoprotein biosynthesis (signal peptide cleavage).</text>
</comment>
<dbReference type="EC" id="3.4.23.36" evidence="9"/>
<evidence type="ECO:0000256" key="3">
    <source>
        <dbReference type="ARBA" id="ARBA00022670"/>
    </source>
</evidence>
<organism evidence="12 13">
    <name type="scientific">Floricoccus tropicus</name>
    <dbReference type="NCBI Taxonomy" id="1859473"/>
    <lineage>
        <taxon>Bacteria</taxon>
        <taxon>Bacillati</taxon>
        <taxon>Bacillota</taxon>
        <taxon>Bacilli</taxon>
        <taxon>Lactobacillales</taxon>
        <taxon>Streptococcaceae</taxon>
        <taxon>Floricoccus</taxon>
    </lineage>
</organism>
<proteinExistence type="inferred from homology"/>
<evidence type="ECO:0000256" key="6">
    <source>
        <dbReference type="ARBA" id="ARBA00022801"/>
    </source>
</evidence>
<feature type="active site" evidence="9">
    <location>
        <position position="130"/>
    </location>
</feature>
<dbReference type="PROSITE" id="PS00855">
    <property type="entry name" value="SPASE_II"/>
    <property type="match status" value="1"/>
</dbReference>
<evidence type="ECO:0000256" key="9">
    <source>
        <dbReference type="HAMAP-Rule" id="MF_00161"/>
    </source>
</evidence>
<dbReference type="EMBL" id="MKIR01000012">
    <property type="protein sequence ID" value="OFI49374.1"/>
    <property type="molecule type" value="Genomic_DNA"/>
</dbReference>
<dbReference type="PANTHER" id="PTHR33695">
    <property type="entry name" value="LIPOPROTEIN SIGNAL PEPTIDASE"/>
    <property type="match status" value="1"/>
</dbReference>
<feature type="transmembrane region" description="Helical" evidence="9">
    <location>
        <begin position="86"/>
        <end position="104"/>
    </location>
</feature>
<keyword evidence="6 9" id="KW-0378">Hydrolase</keyword>
<dbReference type="InterPro" id="IPR001872">
    <property type="entry name" value="Peptidase_A8"/>
</dbReference>
<gene>
    <name evidence="9" type="primary">lspA</name>
    <name evidence="12" type="ORF">BG261_01975</name>
</gene>
<comment type="subcellular location">
    <subcellularLocation>
        <location evidence="9">Cell membrane</location>
        <topology evidence="9">Multi-pass membrane protein</topology>
    </subcellularLocation>
</comment>
<evidence type="ECO:0000256" key="1">
    <source>
        <dbReference type="ARBA" id="ARBA00006139"/>
    </source>
</evidence>
<dbReference type="OrthoDB" id="9810259at2"/>
<keyword evidence="13" id="KW-1185">Reference proteome</keyword>